<protein>
    <submittedName>
        <fullName evidence="1">Uncharacterized protein</fullName>
    </submittedName>
</protein>
<evidence type="ECO:0000313" key="1">
    <source>
        <dbReference type="EMBL" id="JAD24626.1"/>
    </source>
</evidence>
<name>A0A0A8YFU6_ARUDO</name>
<reference evidence="1" key="2">
    <citation type="journal article" date="2015" name="Data Brief">
        <title>Shoot transcriptome of the giant reed, Arundo donax.</title>
        <authorList>
            <person name="Barrero R.A."/>
            <person name="Guerrero F.D."/>
            <person name="Moolhuijzen P."/>
            <person name="Goolsby J.A."/>
            <person name="Tidwell J."/>
            <person name="Bellgard S.E."/>
            <person name="Bellgard M.I."/>
        </authorList>
    </citation>
    <scope>NUCLEOTIDE SEQUENCE</scope>
    <source>
        <tissue evidence="1">Shoot tissue taken approximately 20 cm above the soil surface</tissue>
    </source>
</reference>
<accession>A0A0A8YFU6</accession>
<proteinExistence type="predicted"/>
<sequence length="14" mass="1607">MFLTSCCFQIAKSQ</sequence>
<dbReference type="EMBL" id="GBRH01273269">
    <property type="protein sequence ID" value="JAD24626.1"/>
    <property type="molecule type" value="Transcribed_RNA"/>
</dbReference>
<organism evidence="1">
    <name type="scientific">Arundo donax</name>
    <name type="common">Giant reed</name>
    <name type="synonym">Donax arundinaceus</name>
    <dbReference type="NCBI Taxonomy" id="35708"/>
    <lineage>
        <taxon>Eukaryota</taxon>
        <taxon>Viridiplantae</taxon>
        <taxon>Streptophyta</taxon>
        <taxon>Embryophyta</taxon>
        <taxon>Tracheophyta</taxon>
        <taxon>Spermatophyta</taxon>
        <taxon>Magnoliopsida</taxon>
        <taxon>Liliopsida</taxon>
        <taxon>Poales</taxon>
        <taxon>Poaceae</taxon>
        <taxon>PACMAD clade</taxon>
        <taxon>Arundinoideae</taxon>
        <taxon>Arundineae</taxon>
        <taxon>Arundo</taxon>
    </lineage>
</organism>
<reference evidence="1" key="1">
    <citation type="submission" date="2014-09" db="EMBL/GenBank/DDBJ databases">
        <authorList>
            <person name="Magalhaes I.L.F."/>
            <person name="Oliveira U."/>
            <person name="Santos F.R."/>
            <person name="Vidigal T.H.D.A."/>
            <person name="Brescovit A.D."/>
            <person name="Santos A.J."/>
        </authorList>
    </citation>
    <scope>NUCLEOTIDE SEQUENCE</scope>
    <source>
        <tissue evidence="1">Shoot tissue taken approximately 20 cm above the soil surface</tissue>
    </source>
</reference>